<evidence type="ECO:0000313" key="3">
    <source>
        <dbReference type="Proteomes" id="UP000015106"/>
    </source>
</evidence>
<dbReference type="Proteomes" id="UP000015106">
    <property type="component" value="Chromosome 3"/>
</dbReference>
<name>A0A8R7TXG8_TRIUA</name>
<protein>
    <submittedName>
        <fullName evidence="2">Uncharacterized protein</fullName>
    </submittedName>
</protein>
<reference evidence="2" key="3">
    <citation type="submission" date="2022-06" db="UniProtKB">
        <authorList>
            <consortium name="EnsemblPlants"/>
        </authorList>
    </citation>
    <scope>IDENTIFICATION</scope>
</reference>
<evidence type="ECO:0000313" key="2">
    <source>
        <dbReference type="EnsemblPlants" id="TuG1812G0300003395.01.T01.cds239402"/>
    </source>
</evidence>
<evidence type="ECO:0000256" key="1">
    <source>
        <dbReference type="SAM" id="MobiDB-lite"/>
    </source>
</evidence>
<dbReference type="Gramene" id="TuG1812G0300003395.01.T01">
    <property type="protein sequence ID" value="TuG1812G0300003395.01.T01.cds239402"/>
    <property type="gene ID" value="TuG1812G0300003395.01"/>
</dbReference>
<sequence length="124" mass="13090">MHARIGRIRKGVGGGGGGGGEGGIAGAIEMDSLPLSEQEQASVWPRSPLSRCLCSAVAVPPPARLLANRHLLGLAAASAFETFLFSPSRPPRGRGERCSWVGPGRAVTRELVWLFSPKRYTSPN</sequence>
<organism evidence="2 3">
    <name type="scientific">Triticum urartu</name>
    <name type="common">Red wild einkorn</name>
    <name type="synonym">Crithodium urartu</name>
    <dbReference type="NCBI Taxonomy" id="4572"/>
    <lineage>
        <taxon>Eukaryota</taxon>
        <taxon>Viridiplantae</taxon>
        <taxon>Streptophyta</taxon>
        <taxon>Embryophyta</taxon>
        <taxon>Tracheophyta</taxon>
        <taxon>Spermatophyta</taxon>
        <taxon>Magnoliopsida</taxon>
        <taxon>Liliopsida</taxon>
        <taxon>Poales</taxon>
        <taxon>Poaceae</taxon>
        <taxon>BOP clade</taxon>
        <taxon>Pooideae</taxon>
        <taxon>Triticodae</taxon>
        <taxon>Triticeae</taxon>
        <taxon>Triticinae</taxon>
        <taxon>Triticum</taxon>
    </lineage>
</organism>
<reference evidence="3" key="1">
    <citation type="journal article" date="2013" name="Nature">
        <title>Draft genome of the wheat A-genome progenitor Triticum urartu.</title>
        <authorList>
            <person name="Ling H.Q."/>
            <person name="Zhao S."/>
            <person name="Liu D."/>
            <person name="Wang J."/>
            <person name="Sun H."/>
            <person name="Zhang C."/>
            <person name="Fan H."/>
            <person name="Li D."/>
            <person name="Dong L."/>
            <person name="Tao Y."/>
            <person name="Gao C."/>
            <person name="Wu H."/>
            <person name="Li Y."/>
            <person name="Cui Y."/>
            <person name="Guo X."/>
            <person name="Zheng S."/>
            <person name="Wang B."/>
            <person name="Yu K."/>
            <person name="Liang Q."/>
            <person name="Yang W."/>
            <person name="Lou X."/>
            <person name="Chen J."/>
            <person name="Feng M."/>
            <person name="Jian J."/>
            <person name="Zhang X."/>
            <person name="Luo G."/>
            <person name="Jiang Y."/>
            <person name="Liu J."/>
            <person name="Wang Z."/>
            <person name="Sha Y."/>
            <person name="Zhang B."/>
            <person name="Wu H."/>
            <person name="Tang D."/>
            <person name="Shen Q."/>
            <person name="Xue P."/>
            <person name="Zou S."/>
            <person name="Wang X."/>
            <person name="Liu X."/>
            <person name="Wang F."/>
            <person name="Yang Y."/>
            <person name="An X."/>
            <person name="Dong Z."/>
            <person name="Zhang K."/>
            <person name="Zhang X."/>
            <person name="Luo M.C."/>
            <person name="Dvorak J."/>
            <person name="Tong Y."/>
            <person name="Wang J."/>
            <person name="Yang H."/>
            <person name="Li Z."/>
            <person name="Wang D."/>
            <person name="Zhang A."/>
            <person name="Wang J."/>
        </authorList>
    </citation>
    <scope>NUCLEOTIDE SEQUENCE</scope>
    <source>
        <strain evidence="3">cv. G1812</strain>
    </source>
</reference>
<feature type="compositionally biased region" description="Gly residues" evidence="1">
    <location>
        <begin position="11"/>
        <end position="23"/>
    </location>
</feature>
<proteinExistence type="predicted"/>
<accession>A0A8R7TXG8</accession>
<dbReference type="EnsemblPlants" id="TuG1812G0300003395.01.T01">
    <property type="protein sequence ID" value="TuG1812G0300003395.01.T01.cds239402"/>
    <property type="gene ID" value="TuG1812G0300003395.01"/>
</dbReference>
<dbReference type="AlphaFoldDB" id="A0A8R7TXG8"/>
<feature type="region of interest" description="Disordered" evidence="1">
    <location>
        <begin position="1"/>
        <end position="23"/>
    </location>
</feature>
<feature type="compositionally biased region" description="Basic residues" evidence="1">
    <location>
        <begin position="1"/>
        <end position="10"/>
    </location>
</feature>
<keyword evidence="3" id="KW-1185">Reference proteome</keyword>
<reference evidence="2" key="2">
    <citation type="submission" date="2018-03" db="EMBL/GenBank/DDBJ databases">
        <title>The Triticum urartu genome reveals the dynamic nature of wheat genome evolution.</title>
        <authorList>
            <person name="Ling H."/>
            <person name="Ma B."/>
            <person name="Shi X."/>
            <person name="Liu H."/>
            <person name="Dong L."/>
            <person name="Sun H."/>
            <person name="Cao Y."/>
            <person name="Gao Q."/>
            <person name="Zheng S."/>
            <person name="Li Y."/>
            <person name="Yu Y."/>
            <person name="Du H."/>
            <person name="Qi M."/>
            <person name="Li Y."/>
            <person name="Yu H."/>
            <person name="Cui Y."/>
            <person name="Wang N."/>
            <person name="Chen C."/>
            <person name="Wu H."/>
            <person name="Zhao Y."/>
            <person name="Zhang J."/>
            <person name="Li Y."/>
            <person name="Zhou W."/>
            <person name="Zhang B."/>
            <person name="Hu W."/>
            <person name="Eijk M."/>
            <person name="Tang J."/>
            <person name="Witsenboer H."/>
            <person name="Zhao S."/>
            <person name="Li Z."/>
            <person name="Zhang A."/>
            <person name="Wang D."/>
            <person name="Liang C."/>
        </authorList>
    </citation>
    <scope>NUCLEOTIDE SEQUENCE [LARGE SCALE GENOMIC DNA]</scope>
    <source>
        <strain evidence="2">cv. G1812</strain>
    </source>
</reference>